<evidence type="ECO:0000259" key="3">
    <source>
        <dbReference type="PROSITE" id="PS50075"/>
    </source>
</evidence>
<evidence type="ECO:0000313" key="5">
    <source>
        <dbReference type="Proteomes" id="UP000322873"/>
    </source>
</evidence>
<feature type="domain" description="Carrier" evidence="3">
    <location>
        <begin position="701"/>
        <end position="786"/>
    </location>
</feature>
<dbReference type="AlphaFoldDB" id="A0A5M9JGC5"/>
<dbReference type="InterPro" id="IPR045851">
    <property type="entry name" value="AMP-bd_C_sf"/>
</dbReference>
<dbReference type="SUPFAM" id="SSF51735">
    <property type="entry name" value="NAD(P)-binding Rossmann-fold domains"/>
    <property type="match status" value="1"/>
</dbReference>
<dbReference type="PANTHER" id="PTHR44845">
    <property type="entry name" value="CARRIER DOMAIN-CONTAINING PROTEIN"/>
    <property type="match status" value="1"/>
</dbReference>
<dbReference type="Pfam" id="PF07993">
    <property type="entry name" value="NAD_binding_4"/>
    <property type="match status" value="1"/>
</dbReference>
<dbReference type="CDD" id="cd05930">
    <property type="entry name" value="A_NRPS"/>
    <property type="match status" value="1"/>
</dbReference>
<dbReference type="InterPro" id="IPR013120">
    <property type="entry name" value="FAR_NAD-bd"/>
</dbReference>
<keyword evidence="1" id="KW-0596">Phosphopantetheine</keyword>
<protein>
    <recommendedName>
        <fullName evidence="3">Carrier domain-containing protein</fullName>
    </recommendedName>
</protein>
<dbReference type="InterPro" id="IPR036736">
    <property type="entry name" value="ACP-like_sf"/>
</dbReference>
<dbReference type="InterPro" id="IPR000873">
    <property type="entry name" value="AMP-dep_synth/lig_dom"/>
</dbReference>
<sequence>MLPVYISLGASEKFEMIAKRSRDAVATVFSHPHTPNDTIDQQSLFQVVINYRKSSVSKTGFGNDGEIEWKGGVPAGNPYDLLLNVAAMPDWTYISLITQQSLYTAADGALLLKWYTRALEAVARDPSVEISKCPISNEADTAEAIELGRGSKMEGLWQGTLLDRIDKIAVKFSSDLAIIDEQAQNLTYAQTSARSIQIMRRLQAITPSLKFGSRVAMLLDPVADAVCCILAIMRLGYVWIPLDTRNHYQRLHAVVDESRPQVLVCHDGTKELAHQISTDLEFLTLISIDDTDDVHNPNENNTSVLEDIANDKINHKDQAAMILYTSGSTGVPKGVVLTNGGLLNQINGTTSTLRLQREITLQQSPLGFDLMLDQIFLALCTGGTIVIVNKPSRGDPMQIADLIVRHGVTLTHFVPSEYMLLLNYGYHILKNADSWRYAMSGGEKLSPVLRRAFYKLNCSGLQLVNVYGPAEITLACARGIVPYCEFNGLQDSQDYLQPSPNYNIEITDTDMSVLPVGFPGEICISGQGVGLGYLERPEETSRKFTHKESILSQSSSPSKIRVYRSGDKGRILPDGTLEVFGRLDGDSQVKIHGFRVELDEIANSIIHTSNGTIVSAAVSWRQSSGILVAFVVFDISFDENKSEFIEWLQSCLPLPQVMKPTVMVPMKLIPITSNGKTDRAAVDKISVPDPSNLNMTKNPTRALNRWEHLIKQIWEEVLSSRTAHDFERTQLRIDHNSDFFQVGGSSILMIKLKYLLEMQLGVKISMPELFHTSSLRSMANLVTVAKAAVNETASPTIPTFLGPKNITQVINWDLEIATIVEKLPRPRDIPSLSIKSSLSGSEELVVVLTGATGFIGKHLLSCLVQSPKVGQVHCVAIRPDASGKPRHVAVNSDKIVEYTGDLTEFNLGLSAAQFTFLAEHSHIIIHNGADVSLLKTYQSLRRANVISTRTLCSMAILRRLPVHYVSTASVAKVIQQKPLLEVPASPADADLLNSVDGYAASKWASEALLAKVAVESGIPVYIHRLAHVMGGDASELDAVGMMTKYSFLLHALPRIKEEAIEGQWDFVVVDSVVDELVRSAMKSAIDCGYPSTPQSKEKKNDPRYLLITAAM</sequence>
<dbReference type="PANTHER" id="PTHR44845:SF6">
    <property type="entry name" value="BETA-ALANINE-ACTIVATING ENZYME"/>
    <property type="match status" value="1"/>
</dbReference>
<keyword evidence="5" id="KW-1185">Reference proteome</keyword>
<comment type="caution">
    <text evidence="4">The sequence shown here is derived from an EMBL/GenBank/DDBJ whole genome shotgun (WGS) entry which is preliminary data.</text>
</comment>
<dbReference type="InterPro" id="IPR036291">
    <property type="entry name" value="NAD(P)-bd_dom_sf"/>
</dbReference>
<organism evidence="4 5">
    <name type="scientific">Monilinia fructicola</name>
    <name type="common">Brown rot fungus</name>
    <name type="synonym">Ciboria fructicola</name>
    <dbReference type="NCBI Taxonomy" id="38448"/>
    <lineage>
        <taxon>Eukaryota</taxon>
        <taxon>Fungi</taxon>
        <taxon>Dikarya</taxon>
        <taxon>Ascomycota</taxon>
        <taxon>Pezizomycotina</taxon>
        <taxon>Leotiomycetes</taxon>
        <taxon>Helotiales</taxon>
        <taxon>Sclerotiniaceae</taxon>
        <taxon>Monilinia</taxon>
    </lineage>
</organism>
<dbReference type="Proteomes" id="UP000322873">
    <property type="component" value="Unassembled WGS sequence"/>
</dbReference>
<evidence type="ECO:0000313" key="4">
    <source>
        <dbReference type="EMBL" id="KAA8567019.1"/>
    </source>
</evidence>
<gene>
    <name evidence="4" type="ORF">EYC84_010103</name>
</gene>
<dbReference type="InterPro" id="IPR042099">
    <property type="entry name" value="ANL_N_sf"/>
</dbReference>
<proteinExistence type="predicted"/>
<dbReference type="Gene3D" id="3.30.300.30">
    <property type="match status" value="1"/>
</dbReference>
<dbReference type="Gene3D" id="3.40.50.720">
    <property type="entry name" value="NAD(P)-binding Rossmann-like Domain"/>
    <property type="match status" value="1"/>
</dbReference>
<dbReference type="InterPro" id="IPR020845">
    <property type="entry name" value="AMP-binding_CS"/>
</dbReference>
<evidence type="ECO:0000256" key="2">
    <source>
        <dbReference type="ARBA" id="ARBA00022553"/>
    </source>
</evidence>
<accession>A0A5M9JGC5</accession>
<reference evidence="4 5" key="1">
    <citation type="submission" date="2019-06" db="EMBL/GenBank/DDBJ databases">
        <title>Genome Sequence of the Brown Rot Fungal Pathogen Monilinia fructicola.</title>
        <authorList>
            <person name="De Miccolis Angelini R.M."/>
            <person name="Landi L."/>
            <person name="Abate D."/>
            <person name="Pollastro S."/>
            <person name="Romanazzi G."/>
            <person name="Faretra F."/>
        </authorList>
    </citation>
    <scope>NUCLEOTIDE SEQUENCE [LARGE SCALE GENOMIC DNA]</scope>
    <source>
        <strain evidence="4 5">Mfrc123</strain>
    </source>
</reference>
<evidence type="ECO:0000256" key="1">
    <source>
        <dbReference type="ARBA" id="ARBA00022450"/>
    </source>
</evidence>
<dbReference type="PROSITE" id="PS50075">
    <property type="entry name" value="CARRIER"/>
    <property type="match status" value="1"/>
</dbReference>
<keyword evidence="2" id="KW-0597">Phosphoprotein</keyword>
<dbReference type="PROSITE" id="PS00455">
    <property type="entry name" value="AMP_BINDING"/>
    <property type="match status" value="1"/>
</dbReference>
<dbReference type="Pfam" id="PF00550">
    <property type="entry name" value="PP-binding"/>
    <property type="match status" value="1"/>
</dbReference>
<dbReference type="VEuPathDB" id="FungiDB:MFRU_007g01610"/>
<dbReference type="EMBL" id="VICG01000011">
    <property type="protein sequence ID" value="KAA8567019.1"/>
    <property type="molecule type" value="Genomic_DNA"/>
</dbReference>
<dbReference type="SUPFAM" id="SSF52777">
    <property type="entry name" value="CoA-dependent acyltransferases"/>
    <property type="match status" value="1"/>
</dbReference>
<dbReference type="InterPro" id="IPR009081">
    <property type="entry name" value="PP-bd_ACP"/>
</dbReference>
<dbReference type="Pfam" id="PF00501">
    <property type="entry name" value="AMP-binding"/>
    <property type="match status" value="1"/>
</dbReference>
<dbReference type="Gene3D" id="3.40.50.12780">
    <property type="entry name" value="N-terminal domain of ligase-like"/>
    <property type="match status" value="1"/>
</dbReference>
<dbReference type="SUPFAM" id="SSF47336">
    <property type="entry name" value="ACP-like"/>
    <property type="match status" value="1"/>
</dbReference>
<dbReference type="SUPFAM" id="SSF56801">
    <property type="entry name" value="Acetyl-CoA synthetase-like"/>
    <property type="match status" value="1"/>
</dbReference>
<dbReference type="Gene3D" id="1.10.1200.10">
    <property type="entry name" value="ACP-like"/>
    <property type="match status" value="1"/>
</dbReference>
<dbReference type="Gene3D" id="3.30.559.30">
    <property type="entry name" value="Nonribosomal peptide synthetase, condensation domain"/>
    <property type="match status" value="1"/>
</dbReference>
<name>A0A5M9JGC5_MONFR</name>